<evidence type="ECO:0000313" key="3">
    <source>
        <dbReference type="Proteomes" id="UP000278398"/>
    </source>
</evidence>
<dbReference type="GO" id="GO:0019685">
    <property type="term" value="P:photosynthesis, dark reaction"/>
    <property type="evidence" value="ECO:0007669"/>
    <property type="project" value="InterPro"/>
</dbReference>
<evidence type="ECO:0000313" key="2">
    <source>
        <dbReference type="EMBL" id="RST86236.1"/>
    </source>
</evidence>
<dbReference type="InterPro" id="IPR009905">
    <property type="entry name" value="BCHF"/>
</dbReference>
<keyword evidence="1" id="KW-1133">Transmembrane helix</keyword>
<comment type="caution">
    <text evidence="2">The sequence shown here is derived from an EMBL/GenBank/DDBJ whole genome shotgun (WGS) entry which is preliminary data.</text>
</comment>
<dbReference type="GO" id="GO:0016836">
    <property type="term" value="F:hydro-lyase activity"/>
    <property type="evidence" value="ECO:0007669"/>
    <property type="project" value="InterPro"/>
</dbReference>
<proteinExistence type="predicted"/>
<organism evidence="2 3">
    <name type="scientific">Aquibium carbonis</name>
    <dbReference type="NCBI Taxonomy" id="2495581"/>
    <lineage>
        <taxon>Bacteria</taxon>
        <taxon>Pseudomonadati</taxon>
        <taxon>Pseudomonadota</taxon>
        <taxon>Alphaproteobacteria</taxon>
        <taxon>Hyphomicrobiales</taxon>
        <taxon>Phyllobacteriaceae</taxon>
        <taxon>Aquibium</taxon>
    </lineage>
</organism>
<dbReference type="NCBIfam" id="TIGR02020">
    <property type="entry name" value="BchF"/>
    <property type="match status" value="1"/>
</dbReference>
<protein>
    <submittedName>
        <fullName evidence="2">2-vinyl bacteriochlorophyllide hydratase</fullName>
    </submittedName>
</protein>
<feature type="transmembrane region" description="Helical" evidence="1">
    <location>
        <begin position="127"/>
        <end position="149"/>
    </location>
</feature>
<keyword evidence="1" id="KW-0472">Membrane</keyword>
<dbReference type="GO" id="GO:0030494">
    <property type="term" value="P:bacteriochlorophyll biosynthetic process"/>
    <property type="evidence" value="ECO:0007669"/>
    <property type="project" value="InterPro"/>
</dbReference>
<dbReference type="OrthoDB" id="8562352at2"/>
<keyword evidence="3" id="KW-1185">Reference proteome</keyword>
<keyword evidence="1" id="KW-0812">Transmembrane</keyword>
<feature type="transmembrane region" description="Helical" evidence="1">
    <location>
        <begin position="92"/>
        <end position="115"/>
    </location>
</feature>
<evidence type="ECO:0000256" key="1">
    <source>
        <dbReference type="SAM" id="Phobius"/>
    </source>
</evidence>
<dbReference type="Pfam" id="PF07284">
    <property type="entry name" value="BCHF"/>
    <property type="match status" value="1"/>
</dbReference>
<dbReference type="AlphaFoldDB" id="A0A429YXN9"/>
<dbReference type="EMBL" id="RWKW01000040">
    <property type="protein sequence ID" value="RST86236.1"/>
    <property type="molecule type" value="Genomic_DNA"/>
</dbReference>
<accession>A0A429YXN9</accession>
<dbReference type="RefSeq" id="WP_126700123.1">
    <property type="nucleotide sequence ID" value="NZ_RWKW01000040.1"/>
</dbReference>
<feature type="transmembrane region" description="Helical" evidence="1">
    <location>
        <begin position="27"/>
        <end position="55"/>
    </location>
</feature>
<dbReference type="Proteomes" id="UP000278398">
    <property type="component" value="Unassembled WGS sequence"/>
</dbReference>
<sequence>MSEARPNRSDRRPLYTPEQRLRRDRSVWTLIQGLLAPLQFIVFIVSLGLILRWLVTGEGLAAANASIVVKTLVLYTIMITGSIWEKVVFDRWLFAPAFFWEDVFSMLVLALHTAYLVALYRGALDPAGLMILALAAYATYVINAAQFLVKLRAARLDAARGQSPLPEPGR</sequence>
<reference evidence="2 3" key="1">
    <citation type="submission" date="2018-12" db="EMBL/GenBank/DDBJ databases">
        <title>Mesorhizobium carbonis sp. nov., isolated from coal mine water.</title>
        <authorList>
            <person name="Xin W."/>
            <person name="Xu Z."/>
            <person name="Xiang F."/>
            <person name="Zhang J."/>
            <person name="Xi L."/>
            <person name="Liu J."/>
        </authorList>
    </citation>
    <scope>NUCLEOTIDE SEQUENCE [LARGE SCALE GENOMIC DNA]</scope>
    <source>
        <strain evidence="2 3">B2.3</strain>
    </source>
</reference>
<gene>
    <name evidence="2" type="primary">bchF</name>
    <name evidence="2" type="ORF">EJC49_11755</name>
</gene>
<feature type="transmembrane region" description="Helical" evidence="1">
    <location>
        <begin position="61"/>
        <end position="80"/>
    </location>
</feature>
<name>A0A429YXN9_9HYPH</name>